<reference evidence="4 5" key="1">
    <citation type="submission" date="2012-04" db="EMBL/GenBank/DDBJ databases">
        <title>The Genome Sequence of Afipia broomeae ATCC 49717.</title>
        <authorList>
            <consortium name="The Broad Institute Genome Sequencing Platform"/>
            <person name="Earl A."/>
            <person name="Ward D."/>
            <person name="Feldgarden M."/>
            <person name="Gevers D."/>
            <person name="Huys G."/>
            <person name="Walker B."/>
            <person name="Young S.K."/>
            <person name="Zeng Q."/>
            <person name="Gargeya S."/>
            <person name="Fitzgerald M."/>
            <person name="Haas B."/>
            <person name="Abouelleil A."/>
            <person name="Alvarado L."/>
            <person name="Arachchi H.M."/>
            <person name="Berlin A."/>
            <person name="Chapman S.B."/>
            <person name="Goldberg J."/>
            <person name="Griggs A."/>
            <person name="Gujja S."/>
            <person name="Hansen M."/>
            <person name="Howarth C."/>
            <person name="Imamovic A."/>
            <person name="Larimer J."/>
            <person name="McCowen C."/>
            <person name="Montmayeur A."/>
            <person name="Murphy C."/>
            <person name="Neiman D."/>
            <person name="Pearson M."/>
            <person name="Priest M."/>
            <person name="Roberts A."/>
            <person name="Saif S."/>
            <person name="Shea T."/>
            <person name="Sisk P."/>
            <person name="Sykes S."/>
            <person name="Wortman J."/>
            <person name="Nusbaum C."/>
            <person name="Birren B."/>
        </authorList>
    </citation>
    <scope>NUCLEOTIDE SEQUENCE [LARGE SCALE GENOMIC DNA]</scope>
    <source>
        <strain evidence="4 5">ATCC 49717</strain>
    </source>
</reference>
<organism evidence="4 5">
    <name type="scientific">Afipia broomeae ATCC 49717</name>
    <dbReference type="NCBI Taxonomy" id="883078"/>
    <lineage>
        <taxon>Bacteria</taxon>
        <taxon>Pseudomonadati</taxon>
        <taxon>Pseudomonadota</taxon>
        <taxon>Alphaproteobacteria</taxon>
        <taxon>Hyphomicrobiales</taxon>
        <taxon>Nitrobacteraceae</taxon>
        <taxon>Afipia</taxon>
    </lineage>
</organism>
<dbReference type="Gene3D" id="3.30.1330.120">
    <property type="entry name" value="2-methylcitrate dehydratase PrpD"/>
    <property type="match status" value="1"/>
</dbReference>
<dbReference type="InterPro" id="IPR042188">
    <property type="entry name" value="MmgE/PrpD_sf_2"/>
</dbReference>
<feature type="domain" description="MmgE/PrpD N-terminal" evidence="2">
    <location>
        <begin position="7"/>
        <end position="251"/>
    </location>
</feature>
<dbReference type="Gene3D" id="1.10.4100.10">
    <property type="entry name" value="2-methylcitrate dehydratase PrpD"/>
    <property type="match status" value="1"/>
</dbReference>
<dbReference type="RefSeq" id="WP_006023558.1">
    <property type="nucleotide sequence ID" value="NZ_KB375284.1"/>
</dbReference>
<gene>
    <name evidence="4" type="ORF">HMPREF9695_04855</name>
</gene>
<proteinExistence type="inferred from homology"/>
<dbReference type="InterPro" id="IPR042183">
    <property type="entry name" value="MmgE/PrpD_sf_1"/>
</dbReference>
<evidence type="ECO:0000313" key="5">
    <source>
        <dbReference type="Proteomes" id="UP000001096"/>
    </source>
</evidence>
<comment type="caution">
    <text evidence="4">The sequence shown here is derived from an EMBL/GenBank/DDBJ whole genome shotgun (WGS) entry which is preliminary data.</text>
</comment>
<dbReference type="InterPro" id="IPR036148">
    <property type="entry name" value="MmgE/PrpD_sf"/>
</dbReference>
<dbReference type="InterPro" id="IPR005656">
    <property type="entry name" value="MmgE_PrpD"/>
</dbReference>
<protein>
    <recommendedName>
        <fullName evidence="6">MmgE/PrpD family protein</fullName>
    </recommendedName>
</protein>
<dbReference type="EMBL" id="AGWX01000005">
    <property type="protein sequence ID" value="EKS34945.1"/>
    <property type="molecule type" value="Genomic_DNA"/>
</dbReference>
<comment type="similarity">
    <text evidence="1">Belongs to the PrpD family.</text>
</comment>
<dbReference type="PATRIC" id="fig|883078.3.peg.5015"/>
<evidence type="ECO:0000259" key="3">
    <source>
        <dbReference type="Pfam" id="PF19305"/>
    </source>
</evidence>
<dbReference type="HOGENOM" id="CLU_026574_3_1_5"/>
<dbReference type="PANTHER" id="PTHR16943:SF8">
    <property type="entry name" value="2-METHYLCITRATE DEHYDRATASE"/>
    <property type="match status" value="1"/>
</dbReference>
<name>K8P5J4_9BRAD</name>
<keyword evidence="5" id="KW-1185">Reference proteome</keyword>
<dbReference type="AlphaFoldDB" id="K8P5J4"/>
<evidence type="ECO:0000259" key="2">
    <source>
        <dbReference type="Pfam" id="PF03972"/>
    </source>
</evidence>
<dbReference type="GO" id="GO:0016829">
    <property type="term" value="F:lyase activity"/>
    <property type="evidence" value="ECO:0007669"/>
    <property type="project" value="InterPro"/>
</dbReference>
<accession>K8P5J4</accession>
<evidence type="ECO:0000256" key="1">
    <source>
        <dbReference type="ARBA" id="ARBA00006174"/>
    </source>
</evidence>
<dbReference type="PANTHER" id="PTHR16943">
    <property type="entry name" value="2-METHYLCITRATE DEHYDRATASE-RELATED"/>
    <property type="match status" value="1"/>
</dbReference>
<dbReference type="InterPro" id="IPR045337">
    <property type="entry name" value="MmgE_PrpD_C"/>
</dbReference>
<dbReference type="Proteomes" id="UP000001096">
    <property type="component" value="Unassembled WGS sequence"/>
</dbReference>
<dbReference type="Pfam" id="PF03972">
    <property type="entry name" value="MmgE_PrpD_N"/>
    <property type="match status" value="1"/>
</dbReference>
<dbReference type="InterPro" id="IPR045336">
    <property type="entry name" value="MmgE_PrpD_N"/>
</dbReference>
<evidence type="ECO:0008006" key="6">
    <source>
        <dbReference type="Google" id="ProtNLM"/>
    </source>
</evidence>
<feature type="domain" description="MmgE/PrpD C-terminal" evidence="3">
    <location>
        <begin position="272"/>
        <end position="441"/>
    </location>
</feature>
<sequence length="455" mass="47881">MANETATLAAYVANLRYEDIPPKVLERAKALTLDFLGSAVRARSEAESTPSLLAMLATLGLDGKGDATVCGDAKTYTPAIAALLNGALGHSLDFDDTHADSSLHPSAPVVPAAFAVGEIVEASGRDVLTAIVAGYEVCCRLGNALDPTSHYAKGFHPTATAGTYGAAAAAAKLYKLSADQIVAAFGVSGSQAAGSLQFLVNGAWNKRYQVGAAAMNGVVAASLAREGFIGATESVEGKHGLLVGYSDNAHPDKATAGLGKIYETMKIGVKPYPSCRYTHAAIDALIAMRREHNLTPENIKSVEIGLHRNGITLTGDAATKRHARSVVGGQFSMYFTGALALDQGSFGWDDYKRLGDPAIEALADRIEVVQDPRLEGKSHPFGARVSIESGEGTLERLIPDPSGEPSSFPDAAAMQQKFLQLARPVLNERADRFADAILSLDKFDRIGRVTSLARL</sequence>
<evidence type="ECO:0000313" key="4">
    <source>
        <dbReference type="EMBL" id="EKS34945.1"/>
    </source>
</evidence>
<dbReference type="eggNOG" id="COG2079">
    <property type="taxonomic scope" value="Bacteria"/>
</dbReference>
<dbReference type="Pfam" id="PF19305">
    <property type="entry name" value="MmgE_PrpD_C"/>
    <property type="match status" value="1"/>
</dbReference>
<dbReference type="SUPFAM" id="SSF103378">
    <property type="entry name" value="2-methylcitrate dehydratase PrpD"/>
    <property type="match status" value="1"/>
</dbReference>